<accession>A0ABX2TKH7</accession>
<protein>
    <submittedName>
        <fullName evidence="1">Uncharacterized protein</fullName>
    </submittedName>
</protein>
<organism evidence="1 2">
    <name type="scientific">Azospirillum oleiclasticum</name>
    <dbReference type="NCBI Taxonomy" id="2735135"/>
    <lineage>
        <taxon>Bacteria</taxon>
        <taxon>Pseudomonadati</taxon>
        <taxon>Pseudomonadota</taxon>
        <taxon>Alphaproteobacteria</taxon>
        <taxon>Rhodospirillales</taxon>
        <taxon>Azospirillaceae</taxon>
        <taxon>Azospirillum</taxon>
    </lineage>
</organism>
<reference evidence="1 2" key="1">
    <citation type="submission" date="2020-05" db="EMBL/GenBank/DDBJ databases">
        <title>Azospirillum oleiclasticum sp. nov, a nitrogen-fixing and heavy crude oil-emulsifying bacterium isolated from the crude oil of Yumen Oilfield.</title>
        <authorList>
            <person name="Wu D."/>
            <person name="Cai M."/>
            <person name="Zhang X."/>
        </authorList>
    </citation>
    <scope>NUCLEOTIDE SEQUENCE [LARGE SCALE GENOMIC DNA]</scope>
    <source>
        <strain evidence="1 2">ROY-1-1-2</strain>
    </source>
</reference>
<proteinExistence type="predicted"/>
<dbReference type="RefSeq" id="WP_180286313.1">
    <property type="nucleotide sequence ID" value="NZ_JABFDB010000041.1"/>
</dbReference>
<evidence type="ECO:0000313" key="1">
    <source>
        <dbReference type="EMBL" id="NYZ24537.1"/>
    </source>
</evidence>
<keyword evidence="2" id="KW-1185">Reference proteome</keyword>
<sequence length="144" mass="15170">MPVAPGMRRGPLAVPRDRSQGLAALGFHQTFTRIAFRNNDPRIACAEAGHAKRGRRLPDSGPDAIPGPPAIRAWEGRLVPRSRTPDRVWARAACGGLPVLTGGVVGVAGEKVLLDKGMADVGCWGRFDGEWVGTGAGGSKVRLI</sequence>
<name>A0ABX2TKH7_9PROT</name>
<comment type="caution">
    <text evidence="1">The sequence shown here is derived from an EMBL/GenBank/DDBJ whole genome shotgun (WGS) entry which is preliminary data.</text>
</comment>
<evidence type="ECO:0000313" key="2">
    <source>
        <dbReference type="Proteomes" id="UP000584642"/>
    </source>
</evidence>
<dbReference type="Proteomes" id="UP000584642">
    <property type="component" value="Unassembled WGS sequence"/>
</dbReference>
<dbReference type="EMBL" id="JABFDB010000041">
    <property type="protein sequence ID" value="NYZ24537.1"/>
    <property type="molecule type" value="Genomic_DNA"/>
</dbReference>
<gene>
    <name evidence="1" type="ORF">HND93_32945</name>
</gene>